<comment type="similarity">
    <text evidence="9">Belongs to the glycosyltransferase group 1 family.</text>
</comment>
<comment type="function">
    <text evidence="9">Involved in lipopolysaccharide (LPS) biosynthesis. Catalyzes the transfer of 3-deoxy-D-manno-octulosonate (Kdo) residue(s) from CMP-Kdo to lipid IV(A), the tetraacyldisaccharide-1,4'-bisphosphate precursor of lipid A.</text>
</comment>
<protein>
    <recommendedName>
        <fullName evidence="3 9">3-deoxy-D-manno-octulosonic acid transferase</fullName>
        <shortName evidence="9">Kdo transferase</shortName>
        <ecNumber evidence="2 9">2.4.99.12</ecNumber>
    </recommendedName>
    <alternativeName>
        <fullName evidence="5 9">Lipid IV(A) 3-deoxy-D-manno-octulosonic acid transferase</fullName>
    </alternativeName>
</protein>
<dbReference type="GO" id="GO:0009245">
    <property type="term" value="P:lipid A biosynthetic process"/>
    <property type="evidence" value="ECO:0007669"/>
    <property type="project" value="TreeGrafter"/>
</dbReference>
<proteinExistence type="inferred from homology"/>
<dbReference type="SUPFAM" id="SSF53756">
    <property type="entry name" value="UDP-Glycosyltransferase/glycogen phosphorylase"/>
    <property type="match status" value="1"/>
</dbReference>
<keyword evidence="9" id="KW-1003">Cell membrane</keyword>
<evidence type="ECO:0000259" key="10">
    <source>
        <dbReference type="Pfam" id="PF04413"/>
    </source>
</evidence>
<evidence type="ECO:0000256" key="1">
    <source>
        <dbReference type="ARBA" id="ARBA00004713"/>
    </source>
</evidence>
<dbReference type="STRING" id="999894.TDIS_1578"/>
<dbReference type="GO" id="GO:0009244">
    <property type="term" value="P:lipopolysaccharide core region biosynthetic process"/>
    <property type="evidence" value="ECO:0007669"/>
    <property type="project" value="UniProtKB-UniRule"/>
</dbReference>
<evidence type="ECO:0000313" key="11">
    <source>
        <dbReference type="EMBL" id="OAQ20383.1"/>
    </source>
</evidence>
<organism evidence="11 12">
    <name type="scientific">Thermosulfurimonas dismutans</name>
    <dbReference type="NCBI Taxonomy" id="999894"/>
    <lineage>
        <taxon>Bacteria</taxon>
        <taxon>Pseudomonadati</taxon>
        <taxon>Thermodesulfobacteriota</taxon>
        <taxon>Thermodesulfobacteria</taxon>
        <taxon>Thermodesulfobacteriales</taxon>
        <taxon>Thermodesulfobacteriaceae</taxon>
        <taxon>Thermosulfurimonas</taxon>
    </lineage>
</organism>
<dbReference type="AlphaFoldDB" id="A0A179D324"/>
<comment type="catalytic activity">
    <reaction evidence="6 9">
        <text>lipid IVA (E. coli) + CMP-3-deoxy-beta-D-manno-octulosonate = alpha-Kdo-(2-&gt;6)-lipid IVA (E. coli) + CMP + H(+)</text>
        <dbReference type="Rhea" id="RHEA:28066"/>
        <dbReference type="ChEBI" id="CHEBI:15378"/>
        <dbReference type="ChEBI" id="CHEBI:58603"/>
        <dbReference type="ChEBI" id="CHEBI:60364"/>
        <dbReference type="ChEBI" id="CHEBI:60377"/>
        <dbReference type="ChEBI" id="CHEBI:85987"/>
        <dbReference type="EC" id="2.4.99.12"/>
    </reaction>
</comment>
<evidence type="ECO:0000256" key="8">
    <source>
        <dbReference type="PIRSR" id="PIRSR639901-2"/>
    </source>
</evidence>
<evidence type="ECO:0000256" key="6">
    <source>
        <dbReference type="ARBA" id="ARBA00049183"/>
    </source>
</evidence>
<dbReference type="PANTHER" id="PTHR42755">
    <property type="entry name" value="3-DEOXY-MANNO-OCTULOSONATE CYTIDYLYLTRANSFERASE"/>
    <property type="match status" value="1"/>
</dbReference>
<feature type="site" description="Transition state stabilizer" evidence="8">
    <location>
        <position position="194"/>
    </location>
</feature>
<evidence type="ECO:0000256" key="7">
    <source>
        <dbReference type="PIRSR" id="PIRSR639901-1"/>
    </source>
</evidence>
<evidence type="ECO:0000256" key="4">
    <source>
        <dbReference type="ARBA" id="ARBA00022679"/>
    </source>
</evidence>
<dbReference type="GO" id="GO:0005886">
    <property type="term" value="C:plasma membrane"/>
    <property type="evidence" value="ECO:0007669"/>
    <property type="project" value="UniProtKB-SubCell"/>
</dbReference>
<dbReference type="RefSeq" id="WP_068671067.1">
    <property type="nucleotide sequence ID" value="NZ_LWLG01000012.1"/>
</dbReference>
<dbReference type="PANTHER" id="PTHR42755:SF1">
    <property type="entry name" value="3-DEOXY-D-MANNO-OCTULOSONIC ACID TRANSFERASE, MITOCHONDRIAL-RELATED"/>
    <property type="match status" value="1"/>
</dbReference>
<feature type="active site" description="Proton acceptor" evidence="7">
    <location>
        <position position="44"/>
    </location>
</feature>
<gene>
    <name evidence="11" type="ORF">TDIS_1578</name>
</gene>
<evidence type="ECO:0000256" key="3">
    <source>
        <dbReference type="ARBA" id="ARBA00019077"/>
    </source>
</evidence>
<accession>A0A179D324</accession>
<keyword evidence="4 9" id="KW-0808">Transferase</keyword>
<dbReference type="Gene3D" id="3.40.50.2000">
    <property type="entry name" value="Glycogen Phosphorylase B"/>
    <property type="match status" value="1"/>
</dbReference>
<dbReference type="InterPro" id="IPR007507">
    <property type="entry name" value="Glycos_transf_N"/>
</dbReference>
<dbReference type="OrthoDB" id="9789797at2"/>
<evidence type="ECO:0000256" key="5">
    <source>
        <dbReference type="ARBA" id="ARBA00031445"/>
    </source>
</evidence>
<dbReference type="Pfam" id="PF04413">
    <property type="entry name" value="Glycos_transf_N"/>
    <property type="match status" value="1"/>
</dbReference>
<dbReference type="InterPro" id="IPR039901">
    <property type="entry name" value="Kdotransferase"/>
</dbReference>
<evidence type="ECO:0000256" key="9">
    <source>
        <dbReference type="RuleBase" id="RU365103"/>
    </source>
</evidence>
<reference evidence="11 12" key="1">
    <citation type="submission" date="2016-04" db="EMBL/GenBank/DDBJ databases">
        <title>Genome analysis of Thermosulfurimonas dismutans, the first thermophilic sulfur-disproportionating bacterium of the phylum Thermodesulfobacteria.</title>
        <authorList>
            <person name="Mardanov A.V."/>
            <person name="Beletsky A.V."/>
            <person name="Kadnikov V.V."/>
            <person name="Slobodkin A.I."/>
            <person name="Ravin N.V."/>
        </authorList>
    </citation>
    <scope>NUCLEOTIDE SEQUENCE [LARGE SCALE GENOMIC DNA]</scope>
    <source>
        <strain evidence="11 12">S95</strain>
    </source>
</reference>
<dbReference type="EMBL" id="LWLG01000012">
    <property type="protein sequence ID" value="OAQ20383.1"/>
    <property type="molecule type" value="Genomic_DNA"/>
</dbReference>
<keyword evidence="12" id="KW-1185">Reference proteome</keyword>
<dbReference type="InterPro" id="IPR038107">
    <property type="entry name" value="Glycos_transf_N_sf"/>
</dbReference>
<comment type="pathway">
    <text evidence="1 9">Bacterial outer membrane biogenesis; LPS core biosynthesis.</text>
</comment>
<dbReference type="UniPathway" id="UPA00958"/>
<sequence>MYKFYRFLSFFLEKGLAHRFPERFRRPNSSPPVALWMHAASVGEVQVAGAILKALKAKHPDIPIFLSLQTQTGLKRAKSLLGNMSGMRIELAPWDGPRTVAAFLEVLRPKVLVLIETELWPNLIKEAFARGTKVLILNGRISEKAFRRYRLIKPLLVSLLEGVNFIGTISSEDRERFLALGAPPQRVEVFGNAKHDLLFERAKSLDPSDLRERLGLVGGEKLVVFGSVRGGEEKIVRQMISALKDLPDIRFVVVPRHPERAESFFKTLAPLGLSVSFFRGANGLSGFRIVIVDEVGPLFGLYALSEVAVIGGSFVEKGGQNPVEPAVFGKPILFGPHMENFRPEARALLLGQGAHQAKDPAEATTVLRSWLLEPTKASEIGRKALLSAEKLRGASRRYAEILRRFL</sequence>
<comment type="caution">
    <text evidence="11">The sequence shown here is derived from an EMBL/GenBank/DDBJ whole genome shotgun (WGS) entry which is preliminary data.</text>
</comment>
<name>A0A179D324_9BACT</name>
<dbReference type="Proteomes" id="UP000078390">
    <property type="component" value="Unassembled WGS sequence"/>
</dbReference>
<dbReference type="Gene3D" id="3.40.50.11720">
    <property type="entry name" value="3-Deoxy-D-manno-octulosonic-acid transferase, N-terminal domain"/>
    <property type="match status" value="1"/>
</dbReference>
<feature type="domain" description="3-deoxy-D-manno-octulosonic-acid transferase N-terminal" evidence="10">
    <location>
        <begin position="19"/>
        <end position="196"/>
    </location>
</feature>
<dbReference type="GO" id="GO:0043842">
    <property type="term" value="F:Kdo transferase activity"/>
    <property type="evidence" value="ECO:0007669"/>
    <property type="project" value="UniProtKB-EC"/>
</dbReference>
<evidence type="ECO:0000313" key="12">
    <source>
        <dbReference type="Proteomes" id="UP000078390"/>
    </source>
</evidence>
<comment type="subcellular location">
    <subcellularLocation>
        <location evidence="9">Cell membrane</location>
    </subcellularLocation>
</comment>
<evidence type="ECO:0000256" key="2">
    <source>
        <dbReference type="ARBA" id="ARBA00012621"/>
    </source>
</evidence>
<keyword evidence="9" id="KW-0472">Membrane</keyword>
<dbReference type="EC" id="2.4.99.12" evidence="2 9"/>
<feature type="site" description="Transition state stabilizer" evidence="8">
    <location>
        <position position="116"/>
    </location>
</feature>
<keyword evidence="9" id="KW-0448">Lipopolysaccharide biosynthesis</keyword>